<dbReference type="AlphaFoldDB" id="A0A0A9BKJ3"/>
<accession>A0A0A9BKJ3</accession>
<name>A0A0A9BKJ3_ARUDO</name>
<reference evidence="1" key="2">
    <citation type="journal article" date="2015" name="Data Brief">
        <title>Shoot transcriptome of the giant reed, Arundo donax.</title>
        <authorList>
            <person name="Barrero R.A."/>
            <person name="Guerrero F.D."/>
            <person name="Moolhuijzen P."/>
            <person name="Goolsby J.A."/>
            <person name="Tidwell J."/>
            <person name="Bellgard S.E."/>
            <person name="Bellgard M.I."/>
        </authorList>
    </citation>
    <scope>NUCLEOTIDE SEQUENCE</scope>
    <source>
        <tissue evidence="1">Shoot tissue taken approximately 20 cm above the soil surface</tissue>
    </source>
</reference>
<proteinExistence type="predicted"/>
<reference evidence="1" key="1">
    <citation type="submission" date="2014-09" db="EMBL/GenBank/DDBJ databases">
        <authorList>
            <person name="Magalhaes I.L.F."/>
            <person name="Oliveira U."/>
            <person name="Santos F.R."/>
            <person name="Vidigal T.H.D.A."/>
            <person name="Brescovit A.D."/>
            <person name="Santos A.J."/>
        </authorList>
    </citation>
    <scope>NUCLEOTIDE SEQUENCE</scope>
    <source>
        <tissue evidence="1">Shoot tissue taken approximately 20 cm above the soil surface</tissue>
    </source>
</reference>
<protein>
    <submittedName>
        <fullName evidence="1">Uncharacterized protein</fullName>
    </submittedName>
</protein>
<sequence>MEDQACGVADHNLIQRRRRPWFQGAPGGKP</sequence>
<evidence type="ECO:0000313" key="1">
    <source>
        <dbReference type="EMBL" id="JAD59802.1"/>
    </source>
</evidence>
<organism evidence="1">
    <name type="scientific">Arundo donax</name>
    <name type="common">Giant reed</name>
    <name type="synonym">Donax arundinaceus</name>
    <dbReference type="NCBI Taxonomy" id="35708"/>
    <lineage>
        <taxon>Eukaryota</taxon>
        <taxon>Viridiplantae</taxon>
        <taxon>Streptophyta</taxon>
        <taxon>Embryophyta</taxon>
        <taxon>Tracheophyta</taxon>
        <taxon>Spermatophyta</taxon>
        <taxon>Magnoliopsida</taxon>
        <taxon>Liliopsida</taxon>
        <taxon>Poales</taxon>
        <taxon>Poaceae</taxon>
        <taxon>PACMAD clade</taxon>
        <taxon>Arundinoideae</taxon>
        <taxon>Arundineae</taxon>
        <taxon>Arundo</taxon>
    </lineage>
</organism>
<dbReference type="EMBL" id="GBRH01238093">
    <property type="protein sequence ID" value="JAD59802.1"/>
    <property type="molecule type" value="Transcribed_RNA"/>
</dbReference>